<protein>
    <recommendedName>
        <fullName evidence="4">Lipocalin-like domain-containing protein</fullName>
    </recommendedName>
</protein>
<accession>A0ABY8NC41</accession>
<dbReference type="RefSeq" id="WP_280318601.1">
    <property type="nucleotide sequence ID" value="NZ_CP118605.1"/>
</dbReference>
<keyword evidence="3" id="KW-1185">Reference proteome</keyword>
<evidence type="ECO:0008006" key="4">
    <source>
        <dbReference type="Google" id="ProtNLM"/>
    </source>
</evidence>
<sequence>MRKILIILSALLAAACAPQQTEPETLTGNWILTAANGVRYPVQIRQLSGDRIVVVADKAFLSGRYSYAAGRMASIALHQPGVKAVEMRSLEGGRFLVTRAPSAARFGFQLQDAILSRADRDGGWGG</sequence>
<keyword evidence="1" id="KW-0732">Signal</keyword>
<evidence type="ECO:0000313" key="2">
    <source>
        <dbReference type="EMBL" id="WGL15622.1"/>
    </source>
</evidence>
<gene>
    <name evidence="2" type="ORF">PVT68_12675</name>
</gene>
<organism evidence="2 3">
    <name type="scientific">Microbulbifer bruguierae</name>
    <dbReference type="NCBI Taxonomy" id="3029061"/>
    <lineage>
        <taxon>Bacteria</taxon>
        <taxon>Pseudomonadati</taxon>
        <taxon>Pseudomonadota</taxon>
        <taxon>Gammaproteobacteria</taxon>
        <taxon>Cellvibrionales</taxon>
        <taxon>Microbulbiferaceae</taxon>
        <taxon>Microbulbifer</taxon>
    </lineage>
</organism>
<evidence type="ECO:0000313" key="3">
    <source>
        <dbReference type="Proteomes" id="UP001236500"/>
    </source>
</evidence>
<dbReference type="EMBL" id="CP118605">
    <property type="protein sequence ID" value="WGL15622.1"/>
    <property type="molecule type" value="Genomic_DNA"/>
</dbReference>
<name>A0ABY8NC41_9GAMM</name>
<feature type="signal peptide" evidence="1">
    <location>
        <begin position="1"/>
        <end position="21"/>
    </location>
</feature>
<feature type="chain" id="PRO_5046251550" description="Lipocalin-like domain-containing protein" evidence="1">
    <location>
        <begin position="22"/>
        <end position="126"/>
    </location>
</feature>
<dbReference type="PROSITE" id="PS51257">
    <property type="entry name" value="PROKAR_LIPOPROTEIN"/>
    <property type="match status" value="1"/>
</dbReference>
<proteinExistence type="predicted"/>
<reference evidence="2 3" key="1">
    <citation type="submission" date="2023-02" db="EMBL/GenBank/DDBJ databases">
        <title>Description and genomic characterization of Microbulbifer bruguierae sp. nov., isolated from the sediment of mangrove plant Bruguiera sexangula.</title>
        <authorList>
            <person name="Long M."/>
        </authorList>
    </citation>
    <scope>NUCLEOTIDE SEQUENCE [LARGE SCALE GENOMIC DNA]</scope>
    <source>
        <strain evidence="2 3">H12</strain>
    </source>
</reference>
<evidence type="ECO:0000256" key="1">
    <source>
        <dbReference type="SAM" id="SignalP"/>
    </source>
</evidence>
<dbReference type="Proteomes" id="UP001236500">
    <property type="component" value="Chromosome"/>
</dbReference>